<proteinExistence type="predicted"/>
<feature type="signal peptide" evidence="1">
    <location>
        <begin position="1"/>
        <end position="20"/>
    </location>
</feature>
<dbReference type="PROSITE" id="PS51257">
    <property type="entry name" value="PROKAR_LIPOPROTEIN"/>
    <property type="match status" value="1"/>
</dbReference>
<dbReference type="AlphaFoldDB" id="A0A0M0KMD2"/>
<keyword evidence="1" id="KW-0732">Signal</keyword>
<dbReference type="RefSeq" id="WP_053431805.1">
    <property type="nucleotide sequence ID" value="NZ_CP040441.1"/>
</dbReference>
<evidence type="ECO:0000313" key="2">
    <source>
        <dbReference type="EMBL" id="KOO39964.1"/>
    </source>
</evidence>
<feature type="chain" id="PRO_5044367183" evidence="1">
    <location>
        <begin position="21"/>
        <end position="145"/>
    </location>
</feature>
<organism evidence="2">
    <name type="scientific">Halalkalibacterium halodurans</name>
    <name type="common">Bacillus halodurans</name>
    <dbReference type="NCBI Taxonomy" id="86665"/>
    <lineage>
        <taxon>Bacteria</taxon>
        <taxon>Bacillati</taxon>
        <taxon>Bacillota</taxon>
        <taxon>Bacilli</taxon>
        <taxon>Bacillales</taxon>
        <taxon>Bacillaceae</taxon>
        <taxon>Halalkalibacterium (ex Joshi et al. 2022)</taxon>
    </lineage>
</organism>
<sequence length="145" mass="16003">MKLRQVMLAAVLVFIVSSCGKTVGQAEVEVDLLSGQPNPTWALAAEEIDEMTSLIEQLPDHSAESSKEIVLGFRGFIIRGLTLPDIDEDHSIIVLSERVIIETNGETAFTLVDEKGIVYKRLRELAKSQLSDDLLNSIPNEPNEQ</sequence>
<name>A0A0M0KMD2_ALKHA</name>
<dbReference type="PATRIC" id="fig|136160.3.peg.3417"/>
<protein>
    <submittedName>
        <fullName evidence="2">Uncharacterized protein</fullName>
    </submittedName>
</protein>
<dbReference type="GeneID" id="87596621"/>
<accession>A0A0M0KMD2</accession>
<dbReference type="EMBL" id="LILD01000001">
    <property type="protein sequence ID" value="KOO39964.1"/>
    <property type="molecule type" value="Genomic_DNA"/>
</dbReference>
<reference evidence="2" key="1">
    <citation type="submission" date="2015-08" db="EMBL/GenBank/DDBJ databases">
        <title>Complete DNA Sequence of Pseudomonas syringae pv. actinidiae, the Causal Agent of Kiwifruit Canker Disease.</title>
        <authorList>
            <person name="Rikkerink E.H.A."/>
            <person name="Fineran P.C."/>
        </authorList>
    </citation>
    <scope>NUCLEOTIDE SEQUENCE</scope>
    <source>
        <strain evidence="2">DSM 13666</strain>
    </source>
</reference>
<comment type="caution">
    <text evidence="2">The sequence shown here is derived from an EMBL/GenBank/DDBJ whole genome shotgun (WGS) entry which is preliminary data.</text>
</comment>
<gene>
    <name evidence="2" type="ORF">AMD02_14725</name>
</gene>
<evidence type="ECO:0000256" key="1">
    <source>
        <dbReference type="SAM" id="SignalP"/>
    </source>
</evidence>